<dbReference type="EMBL" id="VFQC01000001">
    <property type="protein sequence ID" value="TQN31301.1"/>
    <property type="molecule type" value="Genomic_DNA"/>
</dbReference>
<name>A0A543NHJ2_9ACTN</name>
<dbReference type="AlphaFoldDB" id="A0A543NHJ2"/>
<dbReference type="Proteomes" id="UP000317422">
    <property type="component" value="Unassembled WGS sequence"/>
</dbReference>
<organism evidence="2 3">
    <name type="scientific">Haloactinospora alba</name>
    <dbReference type="NCBI Taxonomy" id="405555"/>
    <lineage>
        <taxon>Bacteria</taxon>
        <taxon>Bacillati</taxon>
        <taxon>Actinomycetota</taxon>
        <taxon>Actinomycetes</taxon>
        <taxon>Streptosporangiales</taxon>
        <taxon>Nocardiopsidaceae</taxon>
        <taxon>Haloactinospora</taxon>
    </lineage>
</organism>
<feature type="region of interest" description="Disordered" evidence="1">
    <location>
        <begin position="31"/>
        <end position="62"/>
    </location>
</feature>
<reference evidence="2 3" key="1">
    <citation type="submission" date="2019-06" db="EMBL/GenBank/DDBJ databases">
        <title>Sequencing the genomes of 1000 actinobacteria strains.</title>
        <authorList>
            <person name="Klenk H.-P."/>
        </authorList>
    </citation>
    <scope>NUCLEOTIDE SEQUENCE [LARGE SCALE GENOMIC DNA]</scope>
    <source>
        <strain evidence="2 3">DSM 45015</strain>
    </source>
</reference>
<dbReference type="RefSeq" id="WP_141922542.1">
    <property type="nucleotide sequence ID" value="NZ_VFQC01000001.1"/>
</dbReference>
<accession>A0A543NHJ2</accession>
<feature type="compositionally biased region" description="Polar residues" evidence="1">
    <location>
        <begin position="265"/>
        <end position="276"/>
    </location>
</feature>
<protein>
    <submittedName>
        <fullName evidence="2">Uncharacterized protein</fullName>
    </submittedName>
</protein>
<evidence type="ECO:0000313" key="3">
    <source>
        <dbReference type="Proteomes" id="UP000317422"/>
    </source>
</evidence>
<evidence type="ECO:0000256" key="1">
    <source>
        <dbReference type="SAM" id="MobiDB-lite"/>
    </source>
</evidence>
<dbReference type="OrthoDB" id="3431789at2"/>
<feature type="compositionally biased region" description="Basic and acidic residues" evidence="1">
    <location>
        <begin position="195"/>
        <end position="211"/>
    </location>
</feature>
<proteinExistence type="predicted"/>
<feature type="compositionally biased region" description="Low complexity" evidence="1">
    <location>
        <begin position="234"/>
        <end position="252"/>
    </location>
</feature>
<keyword evidence="3" id="KW-1185">Reference proteome</keyword>
<sequence>MVVDAVRAYVDAASGLTELTRKRAVAAAKTLLKERESHGTGGTDAAASEGEHPPSPPGVGQSIQTLANDLLETSKANRDALLRVVEAEVNRALSRADLVRRSDYDRLARRVAELERRMATQRFHQRSGEAPGAEPGADPNTASVEQPEQTSPETPVPELGSSSETARQTSEPREDVSEEETTTEHAQGTPEAGTDGERRAPEETLEEKPSENGDPASSGITDADTGKKPSNSQAGNKAKTGGAAGSRSASKAGNKRSGGRGKNAGSVSTAANTPAGNVTEPETARGNGARSEGRSGTNKRK</sequence>
<feature type="region of interest" description="Disordered" evidence="1">
    <location>
        <begin position="118"/>
        <end position="301"/>
    </location>
</feature>
<comment type="caution">
    <text evidence="2">The sequence shown here is derived from an EMBL/GenBank/DDBJ whole genome shotgun (WGS) entry which is preliminary data.</text>
</comment>
<evidence type="ECO:0000313" key="2">
    <source>
        <dbReference type="EMBL" id="TQN31301.1"/>
    </source>
</evidence>
<feature type="compositionally biased region" description="Polar residues" evidence="1">
    <location>
        <begin position="160"/>
        <end position="169"/>
    </location>
</feature>
<feature type="compositionally biased region" description="Polar residues" evidence="1">
    <location>
        <begin position="140"/>
        <end position="153"/>
    </location>
</feature>
<gene>
    <name evidence="2" type="ORF">FHX37_1201</name>
</gene>